<evidence type="ECO:0000313" key="7">
    <source>
        <dbReference type="Proteomes" id="UP000199064"/>
    </source>
</evidence>
<keyword evidence="7" id="KW-1185">Reference proteome</keyword>
<feature type="domain" description="HTH lysR-type" evidence="5">
    <location>
        <begin position="4"/>
        <end position="61"/>
    </location>
</feature>
<gene>
    <name evidence="6" type="ORF">SAMN05216452_2901</name>
</gene>
<comment type="similarity">
    <text evidence="1">Belongs to the LysR transcriptional regulatory family.</text>
</comment>
<proteinExistence type="inferred from homology"/>
<dbReference type="Pfam" id="PF03466">
    <property type="entry name" value="LysR_substrate"/>
    <property type="match status" value="1"/>
</dbReference>
<dbReference type="PROSITE" id="PS50931">
    <property type="entry name" value="HTH_LYSR"/>
    <property type="match status" value="1"/>
</dbReference>
<dbReference type="InterPro" id="IPR036390">
    <property type="entry name" value="WH_DNA-bd_sf"/>
</dbReference>
<dbReference type="EMBL" id="FNSL01000001">
    <property type="protein sequence ID" value="SEB71816.1"/>
    <property type="molecule type" value="Genomic_DNA"/>
</dbReference>
<dbReference type="Gene3D" id="3.40.190.10">
    <property type="entry name" value="Periplasmic binding protein-like II"/>
    <property type="match status" value="2"/>
</dbReference>
<dbReference type="InterPro" id="IPR005119">
    <property type="entry name" value="LysR_subst-bd"/>
</dbReference>
<dbReference type="GO" id="GO:0003700">
    <property type="term" value="F:DNA-binding transcription factor activity"/>
    <property type="evidence" value="ECO:0007669"/>
    <property type="project" value="InterPro"/>
</dbReference>
<organism evidence="6 7">
    <name type="scientific">Nitratireductor aquibiodomus</name>
    <dbReference type="NCBI Taxonomy" id="204799"/>
    <lineage>
        <taxon>Bacteria</taxon>
        <taxon>Pseudomonadati</taxon>
        <taxon>Pseudomonadota</taxon>
        <taxon>Alphaproteobacteria</taxon>
        <taxon>Hyphomicrobiales</taxon>
        <taxon>Phyllobacteriaceae</taxon>
        <taxon>Nitratireductor</taxon>
    </lineage>
</organism>
<dbReference type="InterPro" id="IPR000847">
    <property type="entry name" value="LysR_HTH_N"/>
</dbReference>
<sequence length="290" mass="31943">MTWMPLPALRTFVEVARLASFKKAADSLNVTPTAVSHQIRKLEEQLGIALFERHVRRISLTREGARLYPVLDEAFGRIGEALETVRRDASQSSLVVAATMAVSTFWIGPQVRAFRAAFPELGCRILASDDVVDLSGGDADLAVRFQRDSDPNLESFDLAPGRFAPVAAPSLDPQSLQETPLLAFEWASPHPEAPDWERWWRSAGLGRLNSGRIVWFSDEAHAVQAAMGGQGALLANLSLLGRELATGVLQRLDGPVISYGQFRLVRPRGRKSSVQEAVWQWWCSTLSGRA</sequence>
<dbReference type="GO" id="GO:0003677">
    <property type="term" value="F:DNA binding"/>
    <property type="evidence" value="ECO:0007669"/>
    <property type="project" value="UniProtKB-KW"/>
</dbReference>
<dbReference type="Proteomes" id="UP000199064">
    <property type="component" value="Unassembled WGS sequence"/>
</dbReference>
<keyword evidence="2" id="KW-0805">Transcription regulation</keyword>
<dbReference type="InterPro" id="IPR058163">
    <property type="entry name" value="LysR-type_TF_proteobact-type"/>
</dbReference>
<dbReference type="PANTHER" id="PTHR30537">
    <property type="entry name" value="HTH-TYPE TRANSCRIPTIONAL REGULATOR"/>
    <property type="match status" value="1"/>
</dbReference>
<dbReference type="PRINTS" id="PR00039">
    <property type="entry name" value="HTHLYSR"/>
</dbReference>
<evidence type="ECO:0000256" key="4">
    <source>
        <dbReference type="ARBA" id="ARBA00023163"/>
    </source>
</evidence>
<dbReference type="Gene3D" id="1.10.10.10">
    <property type="entry name" value="Winged helix-like DNA-binding domain superfamily/Winged helix DNA-binding domain"/>
    <property type="match status" value="1"/>
</dbReference>
<dbReference type="AlphaFoldDB" id="A0A1H4LML4"/>
<evidence type="ECO:0000313" key="6">
    <source>
        <dbReference type="EMBL" id="SEB71816.1"/>
    </source>
</evidence>
<name>A0A1H4LML4_9HYPH</name>
<keyword evidence="4" id="KW-0804">Transcription</keyword>
<keyword evidence="3" id="KW-0238">DNA-binding</keyword>
<evidence type="ECO:0000259" key="5">
    <source>
        <dbReference type="PROSITE" id="PS50931"/>
    </source>
</evidence>
<evidence type="ECO:0000256" key="1">
    <source>
        <dbReference type="ARBA" id="ARBA00009437"/>
    </source>
</evidence>
<reference evidence="7" key="1">
    <citation type="submission" date="2016-10" db="EMBL/GenBank/DDBJ databases">
        <authorList>
            <person name="Varghese N."/>
            <person name="Submissions S."/>
        </authorList>
    </citation>
    <scope>NUCLEOTIDE SEQUENCE [LARGE SCALE GENOMIC DNA]</scope>
    <source>
        <strain evidence="7">ES.061</strain>
    </source>
</reference>
<dbReference type="InterPro" id="IPR036388">
    <property type="entry name" value="WH-like_DNA-bd_sf"/>
</dbReference>
<dbReference type="SUPFAM" id="SSF46785">
    <property type="entry name" value="Winged helix' DNA-binding domain"/>
    <property type="match status" value="1"/>
</dbReference>
<dbReference type="PANTHER" id="PTHR30537:SF5">
    <property type="entry name" value="HTH-TYPE TRANSCRIPTIONAL ACTIVATOR TTDR-RELATED"/>
    <property type="match status" value="1"/>
</dbReference>
<evidence type="ECO:0000256" key="3">
    <source>
        <dbReference type="ARBA" id="ARBA00023125"/>
    </source>
</evidence>
<evidence type="ECO:0000256" key="2">
    <source>
        <dbReference type="ARBA" id="ARBA00023015"/>
    </source>
</evidence>
<accession>A0A1H4LML4</accession>
<protein>
    <submittedName>
        <fullName evidence="6">LysR family transcriptional regulator, glycine cleavage system transcriptional activator</fullName>
    </submittedName>
</protein>
<dbReference type="Pfam" id="PF00126">
    <property type="entry name" value="HTH_1"/>
    <property type="match status" value="1"/>
</dbReference>
<dbReference type="SUPFAM" id="SSF53850">
    <property type="entry name" value="Periplasmic binding protein-like II"/>
    <property type="match status" value="1"/>
</dbReference>
<dbReference type="FunFam" id="1.10.10.10:FF:000001">
    <property type="entry name" value="LysR family transcriptional regulator"/>
    <property type="match status" value="1"/>
</dbReference>